<dbReference type="UniPathway" id="UPA00223"/>
<dbReference type="PANTHER" id="PTHR38689">
    <property type="entry name" value="SUCCINATE DEHYDROGENASE HYDROPHOBIC MEMBRANE ANCHOR SUBUNIT"/>
    <property type="match status" value="1"/>
</dbReference>
<comment type="function">
    <text evidence="2">Membrane-anchoring subunit of succinate dehydrogenase (SDH).</text>
</comment>
<feature type="transmembrane region" description="Helical" evidence="16">
    <location>
        <begin position="12"/>
        <end position="32"/>
    </location>
</feature>
<feature type="transmembrane region" description="Helical" evidence="16">
    <location>
        <begin position="52"/>
        <end position="71"/>
    </location>
</feature>
<dbReference type="AlphaFoldDB" id="A0A3B0YGV6"/>
<dbReference type="Pfam" id="PF01127">
    <property type="entry name" value="Sdh_cyt"/>
    <property type="match status" value="1"/>
</dbReference>
<keyword evidence="13 16" id="KW-1133">Transmembrane helix</keyword>
<dbReference type="InterPro" id="IPR034804">
    <property type="entry name" value="SQR/QFR_C/D"/>
</dbReference>
<evidence type="ECO:0000313" key="17">
    <source>
        <dbReference type="EMBL" id="VAW75950.1"/>
    </source>
</evidence>
<dbReference type="GO" id="GO:0017004">
    <property type="term" value="P:cytochrome complex assembly"/>
    <property type="evidence" value="ECO:0007669"/>
    <property type="project" value="TreeGrafter"/>
</dbReference>
<dbReference type="InterPro" id="IPR000701">
    <property type="entry name" value="SuccDH_FuR_B_TM-su"/>
</dbReference>
<dbReference type="GO" id="GO:0046872">
    <property type="term" value="F:metal ion binding"/>
    <property type="evidence" value="ECO:0007669"/>
    <property type="project" value="UniProtKB-KW"/>
</dbReference>
<comment type="subcellular location">
    <subcellularLocation>
        <location evidence="3">Cell inner membrane</location>
        <topology evidence="3">Multi-pass membrane protein</topology>
    </subcellularLocation>
</comment>
<evidence type="ECO:0000256" key="8">
    <source>
        <dbReference type="ARBA" id="ARBA00022532"/>
    </source>
</evidence>
<keyword evidence="9" id="KW-0349">Heme</keyword>
<sequence>MSRAAQGLRAWLLQRFTAIYLAVYLLVVPLVFVSRDAWDFTVWRSWMGGPLMGVATALFSLAVLLHVWVGVRDVLIDYIHLAWLRLMFMAATALMLSASLLWTLRALGVAALATSG</sequence>
<gene>
    <name evidence="17" type="ORF">MNBD_GAMMA15-2413</name>
</gene>
<organism evidence="17">
    <name type="scientific">hydrothermal vent metagenome</name>
    <dbReference type="NCBI Taxonomy" id="652676"/>
    <lineage>
        <taxon>unclassified sequences</taxon>
        <taxon>metagenomes</taxon>
        <taxon>ecological metagenomes</taxon>
    </lineage>
</organism>
<evidence type="ECO:0000256" key="16">
    <source>
        <dbReference type="SAM" id="Phobius"/>
    </source>
</evidence>
<keyword evidence="12" id="KW-0249">Electron transport</keyword>
<keyword evidence="14" id="KW-0408">Iron</keyword>
<evidence type="ECO:0000256" key="10">
    <source>
        <dbReference type="ARBA" id="ARBA00022692"/>
    </source>
</evidence>
<keyword evidence="10 16" id="KW-0812">Transmembrane</keyword>
<dbReference type="GO" id="GO:0020037">
    <property type="term" value="F:heme binding"/>
    <property type="evidence" value="ECO:0007669"/>
    <property type="project" value="InterPro"/>
</dbReference>
<dbReference type="PANTHER" id="PTHR38689:SF1">
    <property type="entry name" value="SUCCINATE DEHYDROGENASE HYDROPHOBIC MEMBRANE ANCHOR SUBUNIT"/>
    <property type="match status" value="1"/>
</dbReference>
<keyword evidence="6" id="KW-1003">Cell membrane</keyword>
<dbReference type="SUPFAM" id="SSF81343">
    <property type="entry name" value="Fumarate reductase respiratory complex transmembrane subunits"/>
    <property type="match status" value="1"/>
</dbReference>
<keyword evidence="8" id="KW-0816">Tricarboxylic acid cycle</keyword>
<dbReference type="Gene3D" id="1.20.1300.10">
    <property type="entry name" value="Fumarate reductase/succinate dehydrogenase, transmembrane subunit"/>
    <property type="match status" value="1"/>
</dbReference>
<dbReference type="InterPro" id="IPR014312">
    <property type="entry name" value="Succ_DH_anchor"/>
</dbReference>
<keyword evidence="7" id="KW-0997">Cell inner membrane</keyword>
<comment type="cofactor">
    <cofactor evidence="1">
        <name>heme</name>
        <dbReference type="ChEBI" id="CHEBI:30413"/>
    </cofactor>
</comment>
<dbReference type="PIRSF" id="PIRSF000169">
    <property type="entry name" value="SDH_D"/>
    <property type="match status" value="1"/>
</dbReference>
<dbReference type="GO" id="GO:0006099">
    <property type="term" value="P:tricarboxylic acid cycle"/>
    <property type="evidence" value="ECO:0007669"/>
    <property type="project" value="UniProtKB-UniPathway"/>
</dbReference>
<comment type="pathway">
    <text evidence="4">Carbohydrate metabolism; tricarboxylic acid cycle.</text>
</comment>
<keyword evidence="11" id="KW-0479">Metal-binding</keyword>
<evidence type="ECO:0000256" key="2">
    <source>
        <dbReference type="ARBA" id="ARBA00004050"/>
    </source>
</evidence>
<protein>
    <submittedName>
        <fullName evidence="17">Succinate dehydrogenase hydrophobic membrane anchor protein</fullName>
    </submittedName>
</protein>
<evidence type="ECO:0000256" key="5">
    <source>
        <dbReference type="ARBA" id="ARBA00022448"/>
    </source>
</evidence>
<keyword evidence="5" id="KW-0813">Transport</keyword>
<dbReference type="GO" id="GO:0009055">
    <property type="term" value="F:electron transfer activity"/>
    <property type="evidence" value="ECO:0007669"/>
    <property type="project" value="TreeGrafter"/>
</dbReference>
<dbReference type="EMBL" id="UOFN01000053">
    <property type="protein sequence ID" value="VAW75950.1"/>
    <property type="molecule type" value="Genomic_DNA"/>
</dbReference>
<accession>A0A3B0YGV6</accession>
<feature type="transmembrane region" description="Helical" evidence="16">
    <location>
        <begin position="83"/>
        <end position="104"/>
    </location>
</feature>
<dbReference type="GO" id="GO:0005886">
    <property type="term" value="C:plasma membrane"/>
    <property type="evidence" value="ECO:0007669"/>
    <property type="project" value="UniProtKB-SubCell"/>
</dbReference>
<reference evidence="17" key="1">
    <citation type="submission" date="2018-06" db="EMBL/GenBank/DDBJ databases">
        <authorList>
            <person name="Zhirakovskaya E."/>
        </authorList>
    </citation>
    <scope>NUCLEOTIDE SEQUENCE</scope>
</reference>
<evidence type="ECO:0000256" key="14">
    <source>
        <dbReference type="ARBA" id="ARBA00023004"/>
    </source>
</evidence>
<keyword evidence="15 16" id="KW-0472">Membrane</keyword>
<evidence type="ECO:0000256" key="15">
    <source>
        <dbReference type="ARBA" id="ARBA00023136"/>
    </source>
</evidence>
<evidence type="ECO:0000256" key="7">
    <source>
        <dbReference type="ARBA" id="ARBA00022519"/>
    </source>
</evidence>
<name>A0A3B0YGV6_9ZZZZ</name>
<evidence type="ECO:0000256" key="12">
    <source>
        <dbReference type="ARBA" id="ARBA00022982"/>
    </source>
</evidence>
<evidence type="ECO:0000256" key="11">
    <source>
        <dbReference type="ARBA" id="ARBA00022723"/>
    </source>
</evidence>
<evidence type="ECO:0000256" key="4">
    <source>
        <dbReference type="ARBA" id="ARBA00005163"/>
    </source>
</evidence>
<proteinExistence type="predicted"/>
<evidence type="ECO:0000256" key="13">
    <source>
        <dbReference type="ARBA" id="ARBA00022989"/>
    </source>
</evidence>
<evidence type="ECO:0000256" key="9">
    <source>
        <dbReference type="ARBA" id="ARBA00022617"/>
    </source>
</evidence>
<dbReference type="NCBIfam" id="TIGR02968">
    <property type="entry name" value="succ_dehyd_anc"/>
    <property type="match status" value="1"/>
</dbReference>
<evidence type="ECO:0000256" key="1">
    <source>
        <dbReference type="ARBA" id="ARBA00001971"/>
    </source>
</evidence>
<evidence type="ECO:0000256" key="6">
    <source>
        <dbReference type="ARBA" id="ARBA00022475"/>
    </source>
</evidence>
<evidence type="ECO:0000256" key="3">
    <source>
        <dbReference type="ARBA" id="ARBA00004429"/>
    </source>
</evidence>